<feature type="region of interest" description="Disordered" evidence="2">
    <location>
        <begin position="540"/>
        <end position="564"/>
    </location>
</feature>
<dbReference type="InParanoid" id="A0A078AAQ7"/>
<dbReference type="Proteomes" id="UP000039865">
    <property type="component" value="Unassembled WGS sequence"/>
</dbReference>
<keyword evidence="4" id="KW-1185">Reference proteome</keyword>
<evidence type="ECO:0000313" key="3">
    <source>
        <dbReference type="EMBL" id="CDW78677.1"/>
    </source>
</evidence>
<evidence type="ECO:0000256" key="2">
    <source>
        <dbReference type="SAM" id="MobiDB-lite"/>
    </source>
</evidence>
<feature type="compositionally biased region" description="Low complexity" evidence="2">
    <location>
        <begin position="170"/>
        <end position="188"/>
    </location>
</feature>
<sequence length="564" mass="66680">MNLRNPVSFNYNSNTNINNRYFHEQSTDNQYFETCGGGRSRSNANLSFNQIDHQSTQQNTATSSFQNTKRCLSQPHQQLNYQAYNYPPHDQNEHNIFIQEQQQNPIKRDDSKVMKNYREFIDDALHSLSQERQRQSRDIDRIKSEINSIRDSSSKPRGGYANQTQYKPPLSNKSNYNNLNGNYNSLKSTLNNTQRDLSQRDYQSNIHTQYSTHQNPFMPTLENTARITDDHFISTGTQQNIQLMHPYSQHQISNHNSSIETQMEDLNNIDINYRSVVAAVSSSHRDNNLQSHSNQHQNQAEQTEIEIIRKQLKLELKKIEHEKEAYQQQRNQLEKLNKDKNQDMLMEEYTKVKQQLFETKVRLDFVENEKVNMRKQIDEKDSKLRKLERENRELKNQIQDQDCKYLKDMEITAKYIEQQMKVSSKLSKILRQYFLDYESHDQETPILDKADILERHLVKRDLKNSKKSILISNQTDQNQDKPNKDHLQQESRSKSGSKTPFRMSKASTHNRSQYNVSQNQDYNLLMRKMDDLESALSHKKNQLLQNSKKQTSTKKKNMSTQLIR</sequence>
<feature type="region of interest" description="Disordered" evidence="2">
    <location>
        <begin position="468"/>
        <end position="518"/>
    </location>
</feature>
<accession>A0A078AAQ7</accession>
<feature type="coiled-coil region" evidence="1">
    <location>
        <begin position="302"/>
        <end position="404"/>
    </location>
</feature>
<reference evidence="3 4" key="1">
    <citation type="submission" date="2014-06" db="EMBL/GenBank/DDBJ databases">
        <authorList>
            <person name="Swart Estienne"/>
        </authorList>
    </citation>
    <scope>NUCLEOTIDE SEQUENCE [LARGE SCALE GENOMIC DNA]</scope>
    <source>
        <strain evidence="3 4">130c</strain>
    </source>
</reference>
<feature type="compositionally biased region" description="Basic and acidic residues" evidence="2">
    <location>
        <begin position="128"/>
        <end position="144"/>
    </location>
</feature>
<keyword evidence="1" id="KW-0175">Coiled coil</keyword>
<evidence type="ECO:0000313" key="4">
    <source>
        <dbReference type="Proteomes" id="UP000039865"/>
    </source>
</evidence>
<dbReference type="EMBL" id="CCKQ01007320">
    <property type="protein sequence ID" value="CDW78677.1"/>
    <property type="molecule type" value="Genomic_DNA"/>
</dbReference>
<name>A0A078AAQ7_STYLE</name>
<feature type="compositionally biased region" description="Polar residues" evidence="2">
    <location>
        <begin position="505"/>
        <end position="518"/>
    </location>
</feature>
<feature type="compositionally biased region" description="Basic and acidic residues" evidence="2">
    <location>
        <begin position="478"/>
        <end position="493"/>
    </location>
</feature>
<dbReference type="AlphaFoldDB" id="A0A078AAQ7"/>
<proteinExistence type="predicted"/>
<feature type="region of interest" description="Disordered" evidence="2">
    <location>
        <begin position="128"/>
        <end position="189"/>
    </location>
</feature>
<organism evidence="3 4">
    <name type="scientific">Stylonychia lemnae</name>
    <name type="common">Ciliate</name>
    <dbReference type="NCBI Taxonomy" id="5949"/>
    <lineage>
        <taxon>Eukaryota</taxon>
        <taxon>Sar</taxon>
        <taxon>Alveolata</taxon>
        <taxon>Ciliophora</taxon>
        <taxon>Intramacronucleata</taxon>
        <taxon>Spirotrichea</taxon>
        <taxon>Stichotrichia</taxon>
        <taxon>Sporadotrichida</taxon>
        <taxon>Oxytrichidae</taxon>
        <taxon>Stylonychinae</taxon>
        <taxon>Stylonychia</taxon>
    </lineage>
</organism>
<gene>
    <name evidence="3" type="primary">Contig19443.g20614</name>
    <name evidence="3" type="ORF">STYLEM_7658</name>
</gene>
<protein>
    <submittedName>
        <fullName evidence="3">Uncharacterized protein</fullName>
    </submittedName>
</protein>
<evidence type="ECO:0000256" key="1">
    <source>
        <dbReference type="SAM" id="Coils"/>
    </source>
</evidence>